<dbReference type="RefSeq" id="WP_080622331.1">
    <property type="nucleotide sequence ID" value="NZ_CAWMZI010000001.1"/>
</dbReference>
<sequence length="69" mass="7817">MSRKLLSELEGLMADTGLSAHRVGILCAKNGRIIDRLRNGGRVWPETESEIRSAIRRERSRRTENTAPQ</sequence>
<keyword evidence="2" id="KW-1185">Reference proteome</keyword>
<gene>
    <name evidence="1" type="ORF">A6J80_17290</name>
</gene>
<dbReference type="Proteomes" id="UP000191257">
    <property type="component" value="Chromosome"/>
</dbReference>
<dbReference type="KEGG" id="pye:A6J80_17290"/>
<evidence type="ECO:0000313" key="1">
    <source>
        <dbReference type="EMBL" id="ARC37870.1"/>
    </source>
</evidence>
<organism evidence="1 2">
    <name type="scientific">Paracoccus yeei</name>
    <dbReference type="NCBI Taxonomy" id="147645"/>
    <lineage>
        <taxon>Bacteria</taxon>
        <taxon>Pseudomonadati</taxon>
        <taxon>Pseudomonadota</taxon>
        <taxon>Alphaproteobacteria</taxon>
        <taxon>Rhodobacterales</taxon>
        <taxon>Paracoccaceae</taxon>
        <taxon>Paracoccus</taxon>
    </lineage>
</organism>
<accession>A0A1V0GVQ7</accession>
<reference evidence="1" key="1">
    <citation type="submission" date="2017-12" db="EMBL/GenBank/DDBJ databases">
        <title>FDA dAtabase for Regulatory Grade micrObial Sequences (FDA-ARGOS): Supporting development and validation of Infectious Disease Dx tests.</title>
        <authorList>
            <person name="Campos J."/>
            <person name="Goldberg B."/>
            <person name="Tallon L."/>
            <person name="Sadzewicz L."/>
            <person name="Sengamalay N."/>
            <person name="Ott S."/>
            <person name="Godinez A."/>
            <person name="Nagaraj S."/>
            <person name="Vyas G."/>
            <person name="Aluvathingal J."/>
            <person name="Nadendla S."/>
            <person name="Geyer C."/>
            <person name="Nandy P."/>
            <person name="Hobson J."/>
            <person name="Sichtig H."/>
        </authorList>
    </citation>
    <scope>NUCLEOTIDE SEQUENCE</scope>
    <source>
        <strain evidence="1">FDAARGOS_252</strain>
    </source>
</reference>
<dbReference type="EMBL" id="CP020442">
    <property type="protein sequence ID" value="ARC37870.1"/>
    <property type="molecule type" value="Genomic_DNA"/>
</dbReference>
<evidence type="ECO:0000313" key="2">
    <source>
        <dbReference type="Proteomes" id="UP000191257"/>
    </source>
</evidence>
<proteinExistence type="predicted"/>
<name>A0A1V0GVQ7_9RHOB</name>
<dbReference type="AlphaFoldDB" id="A0A1V0GVQ7"/>
<protein>
    <submittedName>
        <fullName evidence="1">Uncharacterized protein</fullName>
    </submittedName>
</protein>